<reference evidence="9 10" key="1">
    <citation type="journal article" date="2019" name="Emerg. Microbes Infect.">
        <title>Comprehensive subspecies identification of 175 nontuberculous mycobacteria species based on 7547 genomic profiles.</title>
        <authorList>
            <person name="Matsumoto Y."/>
            <person name="Kinjo T."/>
            <person name="Motooka D."/>
            <person name="Nabeya D."/>
            <person name="Jung N."/>
            <person name="Uechi K."/>
            <person name="Horii T."/>
            <person name="Iida T."/>
            <person name="Fujita J."/>
            <person name="Nakamura S."/>
        </authorList>
    </citation>
    <scope>NUCLEOTIDE SEQUENCE [LARGE SCALE GENOMIC DNA]</scope>
    <source>
        <strain evidence="9 10">JCM 17783</strain>
    </source>
</reference>
<dbReference type="KEGG" id="msto:MSTO_19730"/>
<feature type="domain" description="SSD" evidence="8">
    <location>
        <begin position="185"/>
        <end position="350"/>
    </location>
</feature>
<dbReference type="PANTHER" id="PTHR33406:SF6">
    <property type="entry name" value="MEMBRANE PROTEIN YDGH-RELATED"/>
    <property type="match status" value="1"/>
</dbReference>
<evidence type="ECO:0000256" key="3">
    <source>
        <dbReference type="ARBA" id="ARBA00022475"/>
    </source>
</evidence>
<dbReference type="GO" id="GO:0005886">
    <property type="term" value="C:plasma membrane"/>
    <property type="evidence" value="ECO:0007669"/>
    <property type="project" value="UniProtKB-SubCell"/>
</dbReference>
<feature type="transmembrane region" description="Helical" evidence="7">
    <location>
        <begin position="378"/>
        <end position="397"/>
    </location>
</feature>
<comment type="similarity">
    <text evidence="2">Belongs to the resistance-nodulation-cell division (RND) (TC 2.A.6) family. MmpL subfamily.</text>
</comment>
<evidence type="ECO:0000256" key="1">
    <source>
        <dbReference type="ARBA" id="ARBA00004651"/>
    </source>
</evidence>
<dbReference type="SUPFAM" id="SSF82866">
    <property type="entry name" value="Multidrug efflux transporter AcrB transmembrane domain"/>
    <property type="match status" value="1"/>
</dbReference>
<feature type="transmembrane region" description="Helical" evidence="7">
    <location>
        <begin position="295"/>
        <end position="317"/>
    </location>
</feature>
<dbReference type="InterPro" id="IPR050545">
    <property type="entry name" value="Mycobact_MmpL"/>
</dbReference>
<dbReference type="AlphaFoldDB" id="A0A7I7Q624"/>
<evidence type="ECO:0000256" key="5">
    <source>
        <dbReference type="ARBA" id="ARBA00022989"/>
    </source>
</evidence>
<feature type="transmembrane region" description="Helical" evidence="7">
    <location>
        <begin position="194"/>
        <end position="213"/>
    </location>
</feature>
<dbReference type="InterPro" id="IPR004869">
    <property type="entry name" value="MMPL_dom"/>
</dbReference>
<evidence type="ECO:0000313" key="9">
    <source>
        <dbReference type="EMBL" id="BBY21768.1"/>
    </source>
</evidence>
<dbReference type="PROSITE" id="PS50156">
    <property type="entry name" value="SSD"/>
    <property type="match status" value="1"/>
</dbReference>
<accession>A0A7I7Q624</accession>
<feature type="transmembrane region" description="Helical" evidence="7">
    <location>
        <begin position="254"/>
        <end position="275"/>
    </location>
</feature>
<evidence type="ECO:0000256" key="6">
    <source>
        <dbReference type="ARBA" id="ARBA00023136"/>
    </source>
</evidence>
<keyword evidence="6 7" id="KW-0472">Membrane</keyword>
<evidence type="ECO:0000256" key="7">
    <source>
        <dbReference type="SAM" id="Phobius"/>
    </source>
</evidence>
<sequence length="566" mass="61186">MNHDSATVDVRKPFVARTIRKFAGPVMLGWIALMVGLNVIVPQLEPVTEANRGPLVPVDAPSSQALIHIGEVFKESDSNSLLMVVLEGDHKLNEADHAFYDDLVAKLKHDQHVQYVMNLWGQGTTAAGVQSNDGLASYTLVRVAGDLGSSLSDQSIKAVRDLVSQIKTPPGLKVYVSGAAPLSADMLEIGNKSLITIMFVTIELIVAMLLAVYRSISTALLILVMVMMELVCGRGFVSFLAYHKFIQISEFAPNILVSLILGAGTDYAIFLIGRYHEARQAGEDREAAYYSAVNGASHVILGSGLAVAGATFCLTFTRLNYFNTCGIPCAVAMLTAVAAALTFGPALLTLGSRFGIFEPKRRGGAGIWRKVGTLTVRWPGRVLLASCVVVLVGSLTLPTYHPNYDDRLYVADDVPSKQGYAASDRHFPVSKLNSDMLAVESDHDMRNSTDMLALDRLARNIFHSSGVGMIQSTTRPLGTPLEHSSFTYTIGTMGTKIKELLPFLTDLNNRLTDTASITDRMAGLLRRQQGLTSQQAGAAHIAADAARGMKEVTDSMRDNVADFDDF</sequence>
<dbReference type="Pfam" id="PF03176">
    <property type="entry name" value="MMPL"/>
    <property type="match status" value="1"/>
</dbReference>
<evidence type="ECO:0000256" key="4">
    <source>
        <dbReference type="ARBA" id="ARBA00022692"/>
    </source>
</evidence>
<feature type="transmembrane region" description="Helical" evidence="7">
    <location>
        <begin position="219"/>
        <end position="242"/>
    </location>
</feature>
<evidence type="ECO:0000259" key="8">
    <source>
        <dbReference type="PROSITE" id="PS50156"/>
    </source>
</evidence>
<dbReference type="FunFam" id="1.20.1640.10:FF:000020">
    <property type="entry name" value="Transmembrane transport protein MmpL10"/>
    <property type="match status" value="1"/>
</dbReference>
<gene>
    <name evidence="9" type="ORF">MSTO_19730</name>
</gene>
<keyword evidence="4 7" id="KW-0812">Transmembrane</keyword>
<keyword evidence="5 7" id="KW-1133">Transmembrane helix</keyword>
<protein>
    <recommendedName>
        <fullName evidence="8">SSD domain-containing protein</fullName>
    </recommendedName>
</protein>
<proteinExistence type="inferred from homology"/>
<dbReference type="InterPro" id="IPR000731">
    <property type="entry name" value="SSD"/>
</dbReference>
<dbReference type="EMBL" id="AP022587">
    <property type="protein sequence ID" value="BBY21768.1"/>
    <property type="molecule type" value="Genomic_DNA"/>
</dbReference>
<organism evidence="9 10">
    <name type="scientific">Mycobacterium stomatepiae</name>
    <dbReference type="NCBI Taxonomy" id="470076"/>
    <lineage>
        <taxon>Bacteria</taxon>
        <taxon>Bacillati</taxon>
        <taxon>Actinomycetota</taxon>
        <taxon>Actinomycetes</taxon>
        <taxon>Mycobacteriales</taxon>
        <taxon>Mycobacteriaceae</taxon>
        <taxon>Mycobacterium</taxon>
        <taxon>Mycobacterium simiae complex</taxon>
    </lineage>
</organism>
<dbReference type="Gene3D" id="1.20.1640.10">
    <property type="entry name" value="Multidrug efflux transporter AcrB transmembrane domain"/>
    <property type="match status" value="1"/>
</dbReference>
<feature type="transmembrane region" description="Helical" evidence="7">
    <location>
        <begin position="22"/>
        <end position="41"/>
    </location>
</feature>
<dbReference type="PANTHER" id="PTHR33406">
    <property type="entry name" value="MEMBRANE PROTEIN MJ1562-RELATED"/>
    <property type="match status" value="1"/>
</dbReference>
<comment type="subcellular location">
    <subcellularLocation>
        <location evidence="1">Cell membrane</location>
        <topology evidence="1">Multi-pass membrane protein</topology>
    </subcellularLocation>
</comment>
<dbReference type="Proteomes" id="UP000467130">
    <property type="component" value="Chromosome"/>
</dbReference>
<evidence type="ECO:0000313" key="10">
    <source>
        <dbReference type="Proteomes" id="UP000467130"/>
    </source>
</evidence>
<name>A0A7I7Q624_9MYCO</name>
<feature type="transmembrane region" description="Helical" evidence="7">
    <location>
        <begin position="329"/>
        <end position="350"/>
    </location>
</feature>
<keyword evidence="3" id="KW-1003">Cell membrane</keyword>
<keyword evidence="10" id="KW-1185">Reference proteome</keyword>
<evidence type="ECO:0000256" key="2">
    <source>
        <dbReference type="ARBA" id="ARBA00010157"/>
    </source>
</evidence>